<feature type="domain" description="HTH gntR-type" evidence="4">
    <location>
        <begin position="7"/>
        <end position="75"/>
    </location>
</feature>
<evidence type="ECO:0000256" key="3">
    <source>
        <dbReference type="ARBA" id="ARBA00023163"/>
    </source>
</evidence>
<dbReference type="EMBL" id="JAUORK010000002">
    <property type="protein sequence ID" value="MDO6670919.1"/>
    <property type="molecule type" value="Genomic_DNA"/>
</dbReference>
<reference evidence="5" key="1">
    <citation type="submission" date="2023-07" db="EMBL/GenBank/DDBJ databases">
        <title>Genome content predicts the carbon catabolic preferences of heterotrophic bacteria.</title>
        <authorList>
            <person name="Gralka M."/>
        </authorList>
    </citation>
    <scope>NUCLEOTIDE SEQUENCE</scope>
    <source>
        <strain evidence="5">C2R13</strain>
    </source>
</reference>
<name>A0AAP4TWA0_9GAMM</name>
<dbReference type="Pfam" id="PF00392">
    <property type="entry name" value="GntR"/>
    <property type="match status" value="1"/>
</dbReference>
<dbReference type="SMART" id="SM00895">
    <property type="entry name" value="FCD"/>
    <property type="match status" value="1"/>
</dbReference>
<dbReference type="GO" id="GO:0003700">
    <property type="term" value="F:DNA-binding transcription factor activity"/>
    <property type="evidence" value="ECO:0007669"/>
    <property type="project" value="InterPro"/>
</dbReference>
<proteinExistence type="predicted"/>
<dbReference type="InterPro" id="IPR000524">
    <property type="entry name" value="Tscrpt_reg_HTH_GntR"/>
</dbReference>
<dbReference type="RefSeq" id="WP_043334187.1">
    <property type="nucleotide sequence ID" value="NZ_JAHKQM010000015.1"/>
</dbReference>
<dbReference type="PROSITE" id="PS50949">
    <property type="entry name" value="HTH_GNTR"/>
    <property type="match status" value="1"/>
</dbReference>
<dbReference type="InterPro" id="IPR036388">
    <property type="entry name" value="WH-like_DNA-bd_sf"/>
</dbReference>
<dbReference type="InterPro" id="IPR036390">
    <property type="entry name" value="WH_DNA-bd_sf"/>
</dbReference>
<evidence type="ECO:0000256" key="1">
    <source>
        <dbReference type="ARBA" id="ARBA00023015"/>
    </source>
</evidence>
<dbReference type="PANTHER" id="PTHR43537:SF5">
    <property type="entry name" value="UXU OPERON TRANSCRIPTIONAL REGULATOR"/>
    <property type="match status" value="1"/>
</dbReference>
<dbReference type="InterPro" id="IPR011711">
    <property type="entry name" value="GntR_C"/>
</dbReference>
<evidence type="ECO:0000259" key="4">
    <source>
        <dbReference type="PROSITE" id="PS50949"/>
    </source>
</evidence>
<dbReference type="Gene3D" id="1.10.10.10">
    <property type="entry name" value="Winged helix-like DNA-binding domain superfamily/Winged helix DNA-binding domain"/>
    <property type="match status" value="1"/>
</dbReference>
<evidence type="ECO:0000313" key="5">
    <source>
        <dbReference type="EMBL" id="MDO6670919.1"/>
    </source>
</evidence>
<dbReference type="SMART" id="SM00345">
    <property type="entry name" value="HTH_GNTR"/>
    <property type="match status" value="1"/>
</dbReference>
<keyword evidence="1" id="KW-0805">Transcription regulation</keyword>
<dbReference type="CDD" id="cd07377">
    <property type="entry name" value="WHTH_GntR"/>
    <property type="match status" value="1"/>
</dbReference>
<keyword evidence="2" id="KW-0238">DNA-binding</keyword>
<dbReference type="PRINTS" id="PR00035">
    <property type="entry name" value="HTHGNTR"/>
</dbReference>
<dbReference type="Proteomes" id="UP001170481">
    <property type="component" value="Unassembled WGS sequence"/>
</dbReference>
<dbReference type="Pfam" id="PF07729">
    <property type="entry name" value="FCD"/>
    <property type="match status" value="1"/>
</dbReference>
<dbReference type="AlphaFoldDB" id="A0AAP4TWA0"/>
<comment type="caution">
    <text evidence="5">The sequence shown here is derived from an EMBL/GenBank/DDBJ whole genome shotgun (WGS) entry which is preliminary data.</text>
</comment>
<protein>
    <submittedName>
        <fullName evidence="5">FadR/GntR family transcriptional regulator</fullName>
    </submittedName>
</protein>
<dbReference type="Gene3D" id="1.20.120.530">
    <property type="entry name" value="GntR ligand-binding domain-like"/>
    <property type="match status" value="1"/>
</dbReference>
<dbReference type="InterPro" id="IPR008920">
    <property type="entry name" value="TF_FadR/GntR_C"/>
</dbReference>
<organism evidence="5 6">
    <name type="scientific">Cobetia amphilecti</name>
    <dbReference type="NCBI Taxonomy" id="1055104"/>
    <lineage>
        <taxon>Bacteria</taxon>
        <taxon>Pseudomonadati</taxon>
        <taxon>Pseudomonadota</taxon>
        <taxon>Gammaproteobacteria</taxon>
        <taxon>Oceanospirillales</taxon>
        <taxon>Halomonadaceae</taxon>
        <taxon>Cobetia</taxon>
    </lineage>
</organism>
<dbReference type="SUPFAM" id="SSF46785">
    <property type="entry name" value="Winged helix' DNA-binding domain"/>
    <property type="match status" value="1"/>
</dbReference>
<dbReference type="GO" id="GO:0003677">
    <property type="term" value="F:DNA binding"/>
    <property type="evidence" value="ECO:0007669"/>
    <property type="project" value="UniProtKB-KW"/>
</dbReference>
<accession>A0AAP4TWA0</accession>
<dbReference type="PANTHER" id="PTHR43537">
    <property type="entry name" value="TRANSCRIPTIONAL REGULATOR, GNTR FAMILY"/>
    <property type="match status" value="1"/>
</dbReference>
<keyword evidence="3" id="KW-0804">Transcription</keyword>
<evidence type="ECO:0000256" key="2">
    <source>
        <dbReference type="ARBA" id="ARBA00023125"/>
    </source>
</evidence>
<dbReference type="SUPFAM" id="SSF48008">
    <property type="entry name" value="GntR ligand-binding domain-like"/>
    <property type="match status" value="1"/>
</dbReference>
<sequence>MSDAAKHSLALVVYEKILAAIISGDYPVNKKLPTEARLCELYEVSRPVLRDALARLREDNLVVSRRGSGSFVINRPDSAVLEFARISSIADIQRCFEFRTNVEASAAGLAALRRTPEQLEHIRQRFEAINQANLNHDRASDEDFEFHLAITEAASNHYYATVLRSLNQSIKEGMNLTRGLSLRASEERLRIVQDEHQAIIDAIADKDATAAESAMRAHLEGARRRMFEGVHAP</sequence>
<evidence type="ECO:0000313" key="6">
    <source>
        <dbReference type="Proteomes" id="UP001170481"/>
    </source>
</evidence>
<gene>
    <name evidence="5" type="ORF">Q4535_02190</name>
</gene>